<evidence type="ECO:0000256" key="5">
    <source>
        <dbReference type="RuleBase" id="RU003512"/>
    </source>
</evidence>
<dbReference type="SUPFAM" id="SSF53807">
    <property type="entry name" value="Helical backbone' metal receptor"/>
    <property type="match status" value="1"/>
</dbReference>
<feature type="region of interest" description="Disordered" evidence="6">
    <location>
        <begin position="128"/>
        <end position="163"/>
    </location>
</feature>
<feature type="signal peptide" evidence="7">
    <location>
        <begin position="1"/>
        <end position="26"/>
    </location>
</feature>
<dbReference type="InterPro" id="IPR006127">
    <property type="entry name" value="ZnuA-like"/>
</dbReference>
<comment type="subcellular location">
    <subcellularLocation>
        <location evidence="1">Cell envelope</location>
    </subcellularLocation>
</comment>
<keyword evidence="9" id="KW-1185">Reference proteome</keyword>
<evidence type="ECO:0000256" key="6">
    <source>
        <dbReference type="SAM" id="MobiDB-lite"/>
    </source>
</evidence>
<dbReference type="InterPro" id="IPR006128">
    <property type="entry name" value="Lipoprotein_PsaA-like"/>
</dbReference>
<reference evidence="8 9" key="1">
    <citation type="submission" date="2024-09" db="EMBL/GenBank/DDBJ databases">
        <authorList>
            <person name="Sun Q."/>
            <person name="Mori K."/>
        </authorList>
    </citation>
    <scope>NUCLEOTIDE SEQUENCE [LARGE SCALE GENOMIC DNA]</scope>
    <source>
        <strain evidence="8 9">JCM 12763</strain>
    </source>
</reference>
<accession>A0ABV5UYU0</accession>
<dbReference type="PANTHER" id="PTHR42953">
    <property type="entry name" value="HIGH-AFFINITY ZINC UPTAKE SYSTEM PROTEIN ZNUA-RELATED"/>
    <property type="match status" value="1"/>
</dbReference>
<comment type="caution">
    <text evidence="8">The sequence shown here is derived from an EMBL/GenBank/DDBJ whole genome shotgun (WGS) entry which is preliminary data.</text>
</comment>
<evidence type="ECO:0000256" key="7">
    <source>
        <dbReference type="SAM" id="SignalP"/>
    </source>
</evidence>
<dbReference type="Gene3D" id="3.40.50.1980">
    <property type="entry name" value="Nitrogenase molybdenum iron protein domain"/>
    <property type="match status" value="2"/>
</dbReference>
<evidence type="ECO:0000256" key="1">
    <source>
        <dbReference type="ARBA" id="ARBA00004196"/>
    </source>
</evidence>
<comment type="similarity">
    <text evidence="5">Belongs to the bacterial solute-binding protein 9 family.</text>
</comment>
<keyword evidence="2 5" id="KW-0813">Transport</keyword>
<sequence length="333" mass="33445">MRTSGTALAAAVALVVAGCGTPSADAPDGASGTGGTGTSAPVAVSTTTPLGSVVQDVVTCNGGTASTLMAPGDDPHTFAPSSAQLAQLTQAELVVAIGLGLEEGLGAAIENARSDGARVLELAPLLDPLPFDGTTGPAEDDHEGEEDEHADDDGHAHDGDDPHVWLDASRMATAAELVGEELATVTGDDGYAGCGTQVAAELRDVHEQVVEILAAVPEERRVLVTDHQSFGYFAQAYDFDLLGVVVPGGSTDAEPSSQELAELVEVVRDAGVPAVFSNTAVSSSLVEAVAAEAGGEVQVVELYVGSVGPEGSGATTYADLMLTDARLIADALG</sequence>
<dbReference type="Pfam" id="PF01297">
    <property type="entry name" value="ZnuA"/>
    <property type="match status" value="1"/>
</dbReference>
<organism evidence="8 9">
    <name type="scientific">Ornithinimicrobium kibberense</name>
    <dbReference type="NCBI Taxonomy" id="282060"/>
    <lineage>
        <taxon>Bacteria</taxon>
        <taxon>Bacillati</taxon>
        <taxon>Actinomycetota</taxon>
        <taxon>Actinomycetes</taxon>
        <taxon>Micrococcales</taxon>
        <taxon>Ornithinimicrobiaceae</taxon>
        <taxon>Ornithinimicrobium</taxon>
    </lineage>
</organism>
<protein>
    <submittedName>
        <fullName evidence="8">Metal ABC transporter substrate-binding protein</fullName>
    </submittedName>
</protein>
<keyword evidence="3" id="KW-0479">Metal-binding</keyword>
<dbReference type="InterPro" id="IPR050492">
    <property type="entry name" value="Bact_metal-bind_prot9"/>
</dbReference>
<evidence type="ECO:0000256" key="2">
    <source>
        <dbReference type="ARBA" id="ARBA00022448"/>
    </source>
</evidence>
<keyword evidence="4 7" id="KW-0732">Signal</keyword>
<evidence type="ECO:0000313" key="8">
    <source>
        <dbReference type="EMBL" id="MFB9730648.1"/>
    </source>
</evidence>
<feature type="compositionally biased region" description="Basic and acidic residues" evidence="6">
    <location>
        <begin position="152"/>
        <end position="163"/>
    </location>
</feature>
<name>A0ABV5UYU0_9MICO</name>
<dbReference type="Proteomes" id="UP001589613">
    <property type="component" value="Unassembled WGS sequence"/>
</dbReference>
<feature type="compositionally biased region" description="Acidic residues" evidence="6">
    <location>
        <begin position="138"/>
        <end position="151"/>
    </location>
</feature>
<feature type="chain" id="PRO_5045612185" evidence="7">
    <location>
        <begin position="27"/>
        <end position="333"/>
    </location>
</feature>
<dbReference type="PRINTS" id="PR00690">
    <property type="entry name" value="ADHESNFAMILY"/>
</dbReference>
<dbReference type="PANTHER" id="PTHR42953:SF1">
    <property type="entry name" value="METAL-BINDING PROTEIN HI_0362-RELATED"/>
    <property type="match status" value="1"/>
</dbReference>
<evidence type="ECO:0000256" key="3">
    <source>
        <dbReference type="ARBA" id="ARBA00022723"/>
    </source>
</evidence>
<dbReference type="EMBL" id="JBHMAX010000002">
    <property type="protein sequence ID" value="MFB9730648.1"/>
    <property type="molecule type" value="Genomic_DNA"/>
</dbReference>
<dbReference type="PROSITE" id="PS51257">
    <property type="entry name" value="PROKAR_LIPOPROTEIN"/>
    <property type="match status" value="1"/>
</dbReference>
<evidence type="ECO:0000256" key="4">
    <source>
        <dbReference type="ARBA" id="ARBA00022729"/>
    </source>
</evidence>
<proteinExistence type="inferred from homology"/>
<gene>
    <name evidence="8" type="ORF">ACFFN0_01155</name>
</gene>
<dbReference type="RefSeq" id="WP_141337432.1">
    <property type="nucleotide sequence ID" value="NZ_JBHMAX010000002.1"/>
</dbReference>
<evidence type="ECO:0000313" key="9">
    <source>
        <dbReference type="Proteomes" id="UP001589613"/>
    </source>
</evidence>